<protein>
    <submittedName>
        <fullName evidence="1">Winged helix-turn-helix domain-containing protein</fullName>
    </submittedName>
</protein>
<dbReference type="EMBL" id="JAWDIE010000005">
    <property type="protein sequence ID" value="MEJ7137705.1"/>
    <property type="molecule type" value="Genomic_DNA"/>
</dbReference>
<dbReference type="Proteomes" id="UP001364695">
    <property type="component" value="Unassembled WGS sequence"/>
</dbReference>
<keyword evidence="2" id="KW-1185">Reference proteome</keyword>
<comment type="caution">
    <text evidence="1">The sequence shown here is derived from an EMBL/GenBank/DDBJ whole genome shotgun (WGS) entry which is preliminary data.</text>
</comment>
<reference evidence="1" key="1">
    <citation type="submission" date="2023-10" db="EMBL/GenBank/DDBJ databases">
        <title>Amphibacter perezi, gen. nov., sp. nov. a novel taxa of the family Comamonadaceae, class Betaproteobacteria isolated from the skin microbiota of Pelophylax perezi from different populations.</title>
        <authorList>
            <person name="Costa S."/>
            <person name="Proenca D.N."/>
            <person name="Lopes I."/>
            <person name="Morais P.V."/>
        </authorList>
    </citation>
    <scope>NUCLEOTIDE SEQUENCE</scope>
    <source>
        <strain evidence="1">SL12-8</strain>
    </source>
</reference>
<gene>
    <name evidence="1" type="ORF">RV045_04565</name>
</gene>
<organism evidence="1 2">
    <name type="scientific">Amphibiibacter pelophylacis</name>
    <dbReference type="NCBI Taxonomy" id="1799477"/>
    <lineage>
        <taxon>Bacteria</taxon>
        <taxon>Pseudomonadati</taxon>
        <taxon>Pseudomonadota</taxon>
        <taxon>Betaproteobacteria</taxon>
        <taxon>Burkholderiales</taxon>
        <taxon>Sphaerotilaceae</taxon>
        <taxon>Amphibiibacter</taxon>
    </lineage>
</organism>
<sequence length="265" mass="29806">MATILVVDDELAIAQMLSTQLRLAGHTVQVSHDARSAQAQIATQMPDLVVLDWMMPGESGLDMLRRWRRDAGQPRLREMPVILLTARAEESDIVTALEAGADDYLTKPFSSRELQARIRSVLRRHQPRALGDTVDVGALSLDPESRLLWIDPAGEAVPGLDPEGRSPVRAPVQLGPTEFKLLHFLMTHPDRSFTRGQLLDHVWGDEVYIEERTVDVHIKRLREALADWAVARLRIQTVRGVGYRFAWTLPQEVSEPRGDPVRHDA</sequence>
<name>A0ACC6P0J3_9BURK</name>
<proteinExistence type="predicted"/>
<evidence type="ECO:0000313" key="1">
    <source>
        <dbReference type="EMBL" id="MEJ7137705.1"/>
    </source>
</evidence>
<evidence type="ECO:0000313" key="2">
    <source>
        <dbReference type="Proteomes" id="UP001364695"/>
    </source>
</evidence>
<accession>A0ACC6P0J3</accession>